<name>A0A2P2NSI9_RHIMU</name>
<dbReference type="EMBL" id="GGEC01064877">
    <property type="protein sequence ID" value="MBX45361.1"/>
    <property type="molecule type" value="Transcribed_RNA"/>
</dbReference>
<sequence length="77" mass="8965">MLCKILASSIRRLTQISSQDFQDLSLKNFGFRLIYHKENKLACCWPSTHMQLLQFLDLILVFLSVPMSIDVHGLCFF</sequence>
<evidence type="ECO:0000313" key="1">
    <source>
        <dbReference type="EMBL" id="MBX45361.1"/>
    </source>
</evidence>
<dbReference type="AlphaFoldDB" id="A0A2P2NSI9"/>
<protein>
    <submittedName>
        <fullName evidence="1">Uncharacterized protein</fullName>
    </submittedName>
</protein>
<proteinExistence type="predicted"/>
<reference evidence="1" key="1">
    <citation type="submission" date="2018-02" db="EMBL/GenBank/DDBJ databases">
        <title>Rhizophora mucronata_Transcriptome.</title>
        <authorList>
            <person name="Meera S.P."/>
            <person name="Sreeshan A."/>
            <person name="Augustine A."/>
        </authorList>
    </citation>
    <scope>NUCLEOTIDE SEQUENCE</scope>
    <source>
        <tissue evidence="1">Leaf</tissue>
    </source>
</reference>
<organism evidence="1">
    <name type="scientific">Rhizophora mucronata</name>
    <name type="common">Asiatic mangrove</name>
    <dbReference type="NCBI Taxonomy" id="61149"/>
    <lineage>
        <taxon>Eukaryota</taxon>
        <taxon>Viridiplantae</taxon>
        <taxon>Streptophyta</taxon>
        <taxon>Embryophyta</taxon>
        <taxon>Tracheophyta</taxon>
        <taxon>Spermatophyta</taxon>
        <taxon>Magnoliopsida</taxon>
        <taxon>eudicotyledons</taxon>
        <taxon>Gunneridae</taxon>
        <taxon>Pentapetalae</taxon>
        <taxon>rosids</taxon>
        <taxon>fabids</taxon>
        <taxon>Malpighiales</taxon>
        <taxon>Rhizophoraceae</taxon>
        <taxon>Rhizophora</taxon>
    </lineage>
</organism>
<accession>A0A2P2NSI9</accession>